<comment type="caution">
    <text evidence="1">The sequence shown here is derived from an EMBL/GenBank/DDBJ whole genome shotgun (WGS) entry which is preliminary data.</text>
</comment>
<accession>A0A9P7JIZ8</accession>
<evidence type="ECO:0000313" key="2">
    <source>
        <dbReference type="Proteomes" id="UP000807769"/>
    </source>
</evidence>
<gene>
    <name evidence="1" type="ORF">BJ212DRAFT_1230009</name>
</gene>
<evidence type="ECO:0000313" key="1">
    <source>
        <dbReference type="EMBL" id="KAG1825492.1"/>
    </source>
</evidence>
<feature type="non-terminal residue" evidence="1">
    <location>
        <position position="1"/>
    </location>
</feature>
<sequence length="50" mass="5957">RHPILDLIEHVEKEWDAKLVRARKTLPESVREHHRRYSRAPPPGFDGWCA</sequence>
<organism evidence="1 2">
    <name type="scientific">Suillus subaureus</name>
    <dbReference type="NCBI Taxonomy" id="48587"/>
    <lineage>
        <taxon>Eukaryota</taxon>
        <taxon>Fungi</taxon>
        <taxon>Dikarya</taxon>
        <taxon>Basidiomycota</taxon>
        <taxon>Agaricomycotina</taxon>
        <taxon>Agaricomycetes</taxon>
        <taxon>Agaricomycetidae</taxon>
        <taxon>Boletales</taxon>
        <taxon>Suillineae</taxon>
        <taxon>Suillaceae</taxon>
        <taxon>Suillus</taxon>
    </lineage>
</organism>
<dbReference type="AlphaFoldDB" id="A0A9P7JIZ8"/>
<proteinExistence type="predicted"/>
<dbReference type="EMBL" id="JABBWG010000002">
    <property type="protein sequence ID" value="KAG1825492.1"/>
    <property type="molecule type" value="Genomic_DNA"/>
</dbReference>
<feature type="non-terminal residue" evidence="1">
    <location>
        <position position="50"/>
    </location>
</feature>
<name>A0A9P7JIZ8_9AGAM</name>
<protein>
    <submittedName>
        <fullName evidence="1">Uncharacterized protein</fullName>
    </submittedName>
</protein>
<keyword evidence="2" id="KW-1185">Reference proteome</keyword>
<dbReference type="Proteomes" id="UP000807769">
    <property type="component" value="Unassembled WGS sequence"/>
</dbReference>
<dbReference type="GeneID" id="64623502"/>
<dbReference type="OrthoDB" id="2634696at2759"/>
<reference evidence="1" key="1">
    <citation type="journal article" date="2020" name="New Phytol.">
        <title>Comparative genomics reveals dynamic genome evolution in host specialist ectomycorrhizal fungi.</title>
        <authorList>
            <person name="Lofgren L.A."/>
            <person name="Nguyen N.H."/>
            <person name="Vilgalys R."/>
            <person name="Ruytinx J."/>
            <person name="Liao H.L."/>
            <person name="Branco S."/>
            <person name="Kuo A."/>
            <person name="LaButti K."/>
            <person name="Lipzen A."/>
            <person name="Andreopoulos W."/>
            <person name="Pangilinan J."/>
            <person name="Riley R."/>
            <person name="Hundley H."/>
            <person name="Na H."/>
            <person name="Barry K."/>
            <person name="Grigoriev I.V."/>
            <person name="Stajich J.E."/>
            <person name="Kennedy P.G."/>
        </authorList>
    </citation>
    <scope>NUCLEOTIDE SEQUENCE</scope>
    <source>
        <strain evidence="1">MN1</strain>
    </source>
</reference>
<dbReference type="RefSeq" id="XP_041198745.1">
    <property type="nucleotide sequence ID" value="XM_041329485.1"/>
</dbReference>